<protein>
    <recommendedName>
        <fullName evidence="1">Glycosyl hydrolase family 98 putative carbohydrate-binding module domain-containing protein</fullName>
    </recommendedName>
</protein>
<proteinExistence type="predicted"/>
<comment type="caution">
    <text evidence="2">The sequence shown here is derived from an EMBL/GenBank/DDBJ whole genome shotgun (WGS) entry which is preliminary data.</text>
</comment>
<dbReference type="Gene3D" id="2.60.120.1060">
    <property type="entry name" value="NPCBM/NEW2 domain"/>
    <property type="match status" value="1"/>
</dbReference>
<dbReference type="InterPro" id="IPR008979">
    <property type="entry name" value="Galactose-bd-like_sf"/>
</dbReference>
<accession>A0A0F8XZV4</accession>
<sequence length="101" mass="11124">MLQRGVLLFAMSYFLASAVGRADEFKPFVSDVIHADQSAKHIRLLVSGVKELSLIAQGVPNYRAAHADWADAKLIAADGSVTYLSDLKPIRVYQPYGSMQR</sequence>
<dbReference type="SUPFAM" id="SSF49785">
    <property type="entry name" value="Galactose-binding domain-like"/>
    <property type="match status" value="1"/>
</dbReference>
<feature type="non-terminal residue" evidence="2">
    <location>
        <position position="101"/>
    </location>
</feature>
<gene>
    <name evidence="2" type="ORF">LCGC14_3154530</name>
</gene>
<dbReference type="InterPro" id="IPR038637">
    <property type="entry name" value="NPCBM_sf"/>
</dbReference>
<reference evidence="2" key="1">
    <citation type="journal article" date="2015" name="Nature">
        <title>Complex archaea that bridge the gap between prokaryotes and eukaryotes.</title>
        <authorList>
            <person name="Spang A."/>
            <person name="Saw J.H."/>
            <person name="Jorgensen S.L."/>
            <person name="Zaremba-Niedzwiedzka K."/>
            <person name="Martijn J."/>
            <person name="Lind A.E."/>
            <person name="van Eijk R."/>
            <person name="Schleper C."/>
            <person name="Guy L."/>
            <person name="Ettema T.J."/>
        </authorList>
    </citation>
    <scope>NUCLEOTIDE SEQUENCE</scope>
</reference>
<dbReference type="EMBL" id="LAZR01069548">
    <property type="protein sequence ID" value="KKK47504.1"/>
    <property type="molecule type" value="Genomic_DNA"/>
</dbReference>
<name>A0A0F8XZV4_9ZZZZ</name>
<dbReference type="AlphaFoldDB" id="A0A0F8XZV4"/>
<organism evidence="2">
    <name type="scientific">marine sediment metagenome</name>
    <dbReference type="NCBI Taxonomy" id="412755"/>
    <lineage>
        <taxon>unclassified sequences</taxon>
        <taxon>metagenomes</taxon>
        <taxon>ecological metagenomes</taxon>
    </lineage>
</organism>
<dbReference type="InterPro" id="IPR013222">
    <property type="entry name" value="Glyco_hyd_98_carb-bd"/>
</dbReference>
<evidence type="ECO:0000259" key="1">
    <source>
        <dbReference type="Pfam" id="PF08305"/>
    </source>
</evidence>
<dbReference type="Pfam" id="PF08305">
    <property type="entry name" value="NPCBM"/>
    <property type="match status" value="1"/>
</dbReference>
<feature type="domain" description="Glycosyl hydrolase family 98 putative carbohydrate-binding module" evidence="1">
    <location>
        <begin position="22"/>
        <end position="74"/>
    </location>
</feature>
<evidence type="ECO:0000313" key="2">
    <source>
        <dbReference type="EMBL" id="KKK47504.1"/>
    </source>
</evidence>